<dbReference type="AlphaFoldDB" id="A0A7K0J5A1"/>
<dbReference type="EMBL" id="VUMG01000001">
    <property type="protein sequence ID" value="MSS45116.1"/>
    <property type="molecule type" value="Genomic_DNA"/>
</dbReference>
<accession>A0A7K0J5A1</accession>
<organism evidence="2 3">
    <name type="scientific">Cutibacterium porci</name>
    <dbReference type="NCBI Taxonomy" id="2605781"/>
    <lineage>
        <taxon>Bacteria</taxon>
        <taxon>Bacillati</taxon>
        <taxon>Actinomycetota</taxon>
        <taxon>Actinomycetes</taxon>
        <taxon>Propionibacteriales</taxon>
        <taxon>Propionibacteriaceae</taxon>
        <taxon>Cutibacterium</taxon>
    </lineage>
</organism>
<feature type="region of interest" description="Disordered" evidence="1">
    <location>
        <begin position="47"/>
        <end position="73"/>
    </location>
</feature>
<reference evidence="2 3" key="1">
    <citation type="submission" date="2019-08" db="EMBL/GenBank/DDBJ databases">
        <title>In-depth cultivation of the pig gut microbiome towards novel bacterial diversity and tailored functional studies.</title>
        <authorList>
            <person name="Wylensek D."/>
            <person name="Hitch T.C.A."/>
            <person name="Clavel T."/>
        </authorList>
    </citation>
    <scope>NUCLEOTIDE SEQUENCE [LARGE SCALE GENOMIC DNA]</scope>
    <source>
        <strain evidence="2 3">WCA-380-WT-3A</strain>
    </source>
</reference>
<evidence type="ECO:0000256" key="1">
    <source>
        <dbReference type="SAM" id="MobiDB-lite"/>
    </source>
</evidence>
<evidence type="ECO:0000313" key="2">
    <source>
        <dbReference type="EMBL" id="MSS45116.1"/>
    </source>
</evidence>
<feature type="compositionally biased region" description="Polar residues" evidence="1">
    <location>
        <begin position="59"/>
        <end position="73"/>
    </location>
</feature>
<keyword evidence="3" id="KW-1185">Reference proteome</keyword>
<protein>
    <submittedName>
        <fullName evidence="2">Uncharacterized protein</fullName>
    </submittedName>
</protein>
<dbReference type="Proteomes" id="UP000466104">
    <property type="component" value="Unassembled WGS sequence"/>
</dbReference>
<proteinExistence type="predicted"/>
<gene>
    <name evidence="2" type="ORF">FYJ43_03425</name>
</gene>
<evidence type="ECO:0000313" key="3">
    <source>
        <dbReference type="Proteomes" id="UP000466104"/>
    </source>
</evidence>
<sequence>MLPPESVLRAPVRVVVPVMRSPDRPSRASRGITTRGRSRHTYLTSTGCEAHRSGGIPQIWQSSSNSTLRPAAG</sequence>
<name>A0A7K0J5A1_9ACTN</name>
<comment type="caution">
    <text evidence="2">The sequence shown here is derived from an EMBL/GenBank/DDBJ whole genome shotgun (WGS) entry which is preliminary data.</text>
</comment>